<dbReference type="SMART" id="SM00347">
    <property type="entry name" value="HTH_MARR"/>
    <property type="match status" value="1"/>
</dbReference>
<feature type="domain" description="HTH marR-type" evidence="4">
    <location>
        <begin position="2"/>
        <end position="137"/>
    </location>
</feature>
<keyword evidence="2" id="KW-0238">DNA-binding</keyword>
<evidence type="ECO:0000313" key="5">
    <source>
        <dbReference type="EMBL" id="HIZ57082.1"/>
    </source>
</evidence>
<dbReference type="PROSITE" id="PS50995">
    <property type="entry name" value="HTH_MARR_2"/>
    <property type="match status" value="1"/>
</dbReference>
<keyword evidence="1" id="KW-0805">Transcription regulation</keyword>
<dbReference type="InterPro" id="IPR000835">
    <property type="entry name" value="HTH_MarR-typ"/>
</dbReference>
<dbReference type="SUPFAM" id="SSF46785">
    <property type="entry name" value="Winged helix' DNA-binding domain"/>
    <property type="match status" value="1"/>
</dbReference>
<evidence type="ECO:0000313" key="6">
    <source>
        <dbReference type="Proteomes" id="UP000824065"/>
    </source>
</evidence>
<proteinExistence type="predicted"/>
<dbReference type="GO" id="GO:0003677">
    <property type="term" value="F:DNA binding"/>
    <property type="evidence" value="ECO:0007669"/>
    <property type="project" value="UniProtKB-KW"/>
</dbReference>
<evidence type="ECO:0000259" key="4">
    <source>
        <dbReference type="PROSITE" id="PS50995"/>
    </source>
</evidence>
<reference evidence="5" key="1">
    <citation type="journal article" date="2021" name="PeerJ">
        <title>Extensive microbial diversity within the chicken gut microbiome revealed by metagenomics and culture.</title>
        <authorList>
            <person name="Gilroy R."/>
            <person name="Ravi A."/>
            <person name="Getino M."/>
            <person name="Pursley I."/>
            <person name="Horton D.L."/>
            <person name="Alikhan N.F."/>
            <person name="Baker D."/>
            <person name="Gharbi K."/>
            <person name="Hall N."/>
            <person name="Watson M."/>
            <person name="Adriaenssens E.M."/>
            <person name="Foster-Nyarko E."/>
            <person name="Jarju S."/>
            <person name="Secka A."/>
            <person name="Antonio M."/>
            <person name="Oren A."/>
            <person name="Chaudhuri R.R."/>
            <person name="La Ragione R."/>
            <person name="Hildebrand F."/>
            <person name="Pallen M.J."/>
        </authorList>
    </citation>
    <scope>NUCLEOTIDE SEQUENCE</scope>
    <source>
        <strain evidence="5">ChiBcec16-3735</strain>
    </source>
</reference>
<dbReference type="Gene3D" id="1.10.10.10">
    <property type="entry name" value="Winged helix-like DNA-binding domain superfamily/Winged helix DNA-binding domain"/>
    <property type="match status" value="1"/>
</dbReference>
<accession>A0A9D2FEG2</accession>
<keyword evidence="3" id="KW-0804">Transcription</keyword>
<evidence type="ECO:0000256" key="3">
    <source>
        <dbReference type="ARBA" id="ARBA00023163"/>
    </source>
</evidence>
<sequence>MEKDCGAQINLLSRMLKRRLNVTLQGLGITAIQSRVMFYIMDHCLEGPVFQRDVEQVFSLSRSTATGILQQLEEKDLLRRESVPSDARLKNLVPTPRAAELDAEVRACLRQTEMLLTRGLSEGQVQLFKETLAAMIRNLDAAGAQSPGPD</sequence>
<reference evidence="5" key="2">
    <citation type="submission" date="2021-04" db="EMBL/GenBank/DDBJ databases">
        <authorList>
            <person name="Gilroy R."/>
        </authorList>
    </citation>
    <scope>NUCLEOTIDE SEQUENCE</scope>
    <source>
        <strain evidence="5">ChiBcec16-3735</strain>
    </source>
</reference>
<dbReference type="Proteomes" id="UP000824065">
    <property type="component" value="Unassembled WGS sequence"/>
</dbReference>
<dbReference type="AlphaFoldDB" id="A0A9D2FEG2"/>
<dbReference type="GO" id="GO:0003700">
    <property type="term" value="F:DNA-binding transcription factor activity"/>
    <property type="evidence" value="ECO:0007669"/>
    <property type="project" value="InterPro"/>
</dbReference>
<protein>
    <submittedName>
        <fullName evidence="5">MarR family winged helix-turn-helix transcriptional regulator</fullName>
    </submittedName>
</protein>
<dbReference type="EMBL" id="DXBJ01000005">
    <property type="protein sequence ID" value="HIZ57082.1"/>
    <property type="molecule type" value="Genomic_DNA"/>
</dbReference>
<dbReference type="InterPro" id="IPR036390">
    <property type="entry name" value="WH_DNA-bd_sf"/>
</dbReference>
<name>A0A9D2FEG2_9FIRM</name>
<dbReference type="PANTHER" id="PTHR42756">
    <property type="entry name" value="TRANSCRIPTIONAL REGULATOR, MARR"/>
    <property type="match status" value="1"/>
</dbReference>
<organism evidence="5 6">
    <name type="scientific">Candidatus Faecalibacterium gallistercoris</name>
    <dbReference type="NCBI Taxonomy" id="2838579"/>
    <lineage>
        <taxon>Bacteria</taxon>
        <taxon>Bacillati</taxon>
        <taxon>Bacillota</taxon>
        <taxon>Clostridia</taxon>
        <taxon>Eubacteriales</taxon>
        <taxon>Oscillospiraceae</taxon>
        <taxon>Faecalibacterium</taxon>
    </lineage>
</organism>
<evidence type="ECO:0000256" key="2">
    <source>
        <dbReference type="ARBA" id="ARBA00023125"/>
    </source>
</evidence>
<dbReference type="PANTHER" id="PTHR42756:SF1">
    <property type="entry name" value="TRANSCRIPTIONAL REPRESSOR OF EMRAB OPERON"/>
    <property type="match status" value="1"/>
</dbReference>
<gene>
    <name evidence="5" type="ORF">H9725_00615</name>
</gene>
<comment type="caution">
    <text evidence="5">The sequence shown here is derived from an EMBL/GenBank/DDBJ whole genome shotgun (WGS) entry which is preliminary data.</text>
</comment>
<dbReference type="InterPro" id="IPR036388">
    <property type="entry name" value="WH-like_DNA-bd_sf"/>
</dbReference>
<dbReference type="Pfam" id="PF12802">
    <property type="entry name" value="MarR_2"/>
    <property type="match status" value="1"/>
</dbReference>
<evidence type="ECO:0000256" key="1">
    <source>
        <dbReference type="ARBA" id="ARBA00023015"/>
    </source>
</evidence>